<feature type="transmembrane region" description="Helical" evidence="1">
    <location>
        <begin position="26"/>
        <end position="49"/>
    </location>
</feature>
<evidence type="ECO:0000313" key="2">
    <source>
        <dbReference type="EMBL" id="CAG8492494.1"/>
    </source>
</evidence>
<name>A0A9N8ZGU2_9GLOM</name>
<evidence type="ECO:0000313" key="3">
    <source>
        <dbReference type="Proteomes" id="UP000789706"/>
    </source>
</evidence>
<dbReference type="Proteomes" id="UP000789706">
    <property type="component" value="Unassembled WGS sequence"/>
</dbReference>
<keyword evidence="3" id="KW-1185">Reference proteome</keyword>
<gene>
    <name evidence="2" type="ORF">DEBURN_LOCUS4252</name>
</gene>
<evidence type="ECO:0000256" key="1">
    <source>
        <dbReference type="SAM" id="Phobius"/>
    </source>
</evidence>
<keyword evidence="1" id="KW-0472">Membrane</keyword>
<proteinExistence type="predicted"/>
<organism evidence="2 3">
    <name type="scientific">Diversispora eburnea</name>
    <dbReference type="NCBI Taxonomy" id="1213867"/>
    <lineage>
        <taxon>Eukaryota</taxon>
        <taxon>Fungi</taxon>
        <taxon>Fungi incertae sedis</taxon>
        <taxon>Mucoromycota</taxon>
        <taxon>Glomeromycotina</taxon>
        <taxon>Glomeromycetes</taxon>
        <taxon>Diversisporales</taxon>
        <taxon>Diversisporaceae</taxon>
        <taxon>Diversispora</taxon>
    </lineage>
</organism>
<reference evidence="2" key="1">
    <citation type="submission" date="2021-06" db="EMBL/GenBank/DDBJ databases">
        <authorList>
            <person name="Kallberg Y."/>
            <person name="Tangrot J."/>
            <person name="Rosling A."/>
        </authorList>
    </citation>
    <scope>NUCLEOTIDE SEQUENCE</scope>
    <source>
        <strain evidence="2">AZ414A</strain>
    </source>
</reference>
<protein>
    <submittedName>
        <fullName evidence="2">140_t:CDS:1</fullName>
    </submittedName>
</protein>
<dbReference type="AlphaFoldDB" id="A0A9N8ZGU2"/>
<keyword evidence="1" id="KW-0812">Transmembrane</keyword>
<comment type="caution">
    <text evidence="2">The sequence shown here is derived from an EMBL/GenBank/DDBJ whole genome shotgun (WGS) entry which is preliminary data.</text>
</comment>
<accession>A0A9N8ZGU2</accession>
<dbReference type="OrthoDB" id="2370376at2759"/>
<dbReference type="EMBL" id="CAJVPK010000312">
    <property type="protein sequence ID" value="CAG8492494.1"/>
    <property type="molecule type" value="Genomic_DNA"/>
</dbReference>
<keyword evidence="1" id="KW-1133">Transmembrane helix</keyword>
<sequence length="122" mass="14185">MNLESYQKRLEYVEWEQWHNLSYNRIGILLGTAGLGIGVILSCYVFELICISCMDTQARTLIIQKGFDLSSSPPQFLDSFEITEDPKRFFNYYLYYNNSISSILKLPGAPKVFKELEVLLRQ</sequence>